<dbReference type="GO" id="GO:0009279">
    <property type="term" value="C:cell outer membrane"/>
    <property type="evidence" value="ECO:0007669"/>
    <property type="project" value="UniProtKB-SubCell"/>
</dbReference>
<dbReference type="OrthoDB" id="9765571at2"/>
<keyword evidence="10" id="KW-1185">Reference proteome</keyword>
<accession>A0A1L3J7Z7</accession>
<keyword evidence="5 8" id="KW-0732">Signal</keyword>
<feature type="chain" id="PRO_5013109112" evidence="8">
    <location>
        <begin position="20"/>
        <end position="501"/>
    </location>
</feature>
<sequence length="501" mass="55270">MKRVLSLIALTFLISNINAQDLKDAYRYSSEELTGTARFVGMSGAFGALGGDISALAINPASSAVFLSSNASISLGNRKLENNILYNAGASTAENSELDLGNLGGVFVFKGTSDNNWRKFAVGINYNTAANYNESYTARGTSVNSIDRYFLNYADGVELDLLQLRNNESISDLYSFLGENEGFGLQQAFLGYQGFVIEAEEDDPNNIDYFSLIQPGSFNQRYNYAATGLNGKLSFNLSTQYKDFLYLGVNLNSHFINYENATEFRETNNNSGSATTEVIFGNSLNTNGDGFSFQIGGIARINEDIRVGLTYDSPVWYDVREETTQYLQTNSAQNEIVRVNPNVINVYPVYRLQTASKVTGSVAYLFGKQGLISFDYGRKDYSNIKFKPENDLSFQNLNADVSNLMTSASIYKIGGEYRFQNLSLRAGYRYEESPFKDGTRVGELSGYSGGLGYSFGSVNLDLAYSLANYTQATPIYNTGLTDPIRSDRDLSKIIFSVSFGL</sequence>
<evidence type="ECO:0000256" key="8">
    <source>
        <dbReference type="SAM" id="SignalP"/>
    </source>
</evidence>
<evidence type="ECO:0000313" key="10">
    <source>
        <dbReference type="Proteomes" id="UP000182510"/>
    </source>
</evidence>
<evidence type="ECO:0000256" key="4">
    <source>
        <dbReference type="ARBA" id="ARBA00022692"/>
    </source>
</evidence>
<keyword evidence="6" id="KW-0472">Membrane</keyword>
<evidence type="ECO:0000256" key="1">
    <source>
        <dbReference type="ARBA" id="ARBA00004571"/>
    </source>
</evidence>
<dbReference type="SUPFAM" id="SSF56935">
    <property type="entry name" value="Porins"/>
    <property type="match status" value="1"/>
</dbReference>
<dbReference type="PANTHER" id="PTHR35093:SF8">
    <property type="entry name" value="OUTER MEMBRANE PROTEIN NMB0088-RELATED"/>
    <property type="match status" value="1"/>
</dbReference>
<dbReference type="Pfam" id="PF03349">
    <property type="entry name" value="Toluene_X"/>
    <property type="match status" value="1"/>
</dbReference>
<evidence type="ECO:0000256" key="3">
    <source>
        <dbReference type="ARBA" id="ARBA00022452"/>
    </source>
</evidence>
<name>A0A1L3J7Z7_9FLAO</name>
<dbReference type="RefSeq" id="WP_072553939.1">
    <property type="nucleotide sequence ID" value="NZ_CP018153.1"/>
</dbReference>
<gene>
    <name evidence="9" type="ORF">LPB144_12905</name>
</gene>
<dbReference type="Gene3D" id="2.40.160.60">
    <property type="entry name" value="Outer membrane protein transport protein (OMPP1/FadL/TodX)"/>
    <property type="match status" value="1"/>
</dbReference>
<evidence type="ECO:0000256" key="5">
    <source>
        <dbReference type="ARBA" id="ARBA00022729"/>
    </source>
</evidence>
<dbReference type="Proteomes" id="UP000182510">
    <property type="component" value="Chromosome"/>
</dbReference>
<proteinExistence type="inferred from homology"/>
<feature type="signal peptide" evidence="8">
    <location>
        <begin position="1"/>
        <end position="19"/>
    </location>
</feature>
<organism evidence="9 10">
    <name type="scientific">Christiangramia salexigens</name>
    <dbReference type="NCBI Taxonomy" id="1913577"/>
    <lineage>
        <taxon>Bacteria</taxon>
        <taxon>Pseudomonadati</taxon>
        <taxon>Bacteroidota</taxon>
        <taxon>Flavobacteriia</taxon>
        <taxon>Flavobacteriales</taxon>
        <taxon>Flavobacteriaceae</taxon>
        <taxon>Christiangramia</taxon>
    </lineage>
</organism>
<dbReference type="GO" id="GO:0015483">
    <property type="term" value="F:long-chain fatty acid transporting porin activity"/>
    <property type="evidence" value="ECO:0007669"/>
    <property type="project" value="TreeGrafter"/>
</dbReference>
<evidence type="ECO:0000256" key="6">
    <source>
        <dbReference type="ARBA" id="ARBA00023136"/>
    </source>
</evidence>
<dbReference type="AlphaFoldDB" id="A0A1L3J7Z7"/>
<dbReference type="PANTHER" id="PTHR35093">
    <property type="entry name" value="OUTER MEMBRANE PROTEIN NMB0088-RELATED"/>
    <property type="match status" value="1"/>
</dbReference>
<dbReference type="InterPro" id="IPR005017">
    <property type="entry name" value="OMPP1/FadL/TodX"/>
</dbReference>
<comment type="subcellular location">
    <subcellularLocation>
        <location evidence="1">Cell outer membrane</location>
        <topology evidence="1">Multi-pass membrane protein</topology>
    </subcellularLocation>
</comment>
<evidence type="ECO:0000313" key="9">
    <source>
        <dbReference type="EMBL" id="APG61249.1"/>
    </source>
</evidence>
<keyword evidence="7" id="KW-0998">Cell outer membrane</keyword>
<comment type="similarity">
    <text evidence="2">Belongs to the OmpP1/FadL family.</text>
</comment>
<protein>
    <submittedName>
        <fullName evidence="9">Transporter</fullName>
    </submittedName>
</protein>
<keyword evidence="4" id="KW-0812">Transmembrane</keyword>
<evidence type="ECO:0000256" key="2">
    <source>
        <dbReference type="ARBA" id="ARBA00008163"/>
    </source>
</evidence>
<evidence type="ECO:0000256" key="7">
    <source>
        <dbReference type="ARBA" id="ARBA00023237"/>
    </source>
</evidence>
<dbReference type="EMBL" id="CP018153">
    <property type="protein sequence ID" value="APG61249.1"/>
    <property type="molecule type" value="Genomic_DNA"/>
</dbReference>
<reference evidence="9 10" key="1">
    <citation type="submission" date="2016-11" db="EMBL/GenBank/DDBJ databases">
        <title>Gramella sp. LPB0144 isolated from marine environment.</title>
        <authorList>
            <person name="Kim E."/>
            <person name="Yi H."/>
        </authorList>
    </citation>
    <scope>NUCLEOTIDE SEQUENCE [LARGE SCALE GENOMIC DNA]</scope>
    <source>
        <strain evidence="9 10">LPB0144</strain>
    </source>
</reference>
<keyword evidence="3" id="KW-1134">Transmembrane beta strand</keyword>
<dbReference type="STRING" id="1913577.LPB144_12905"/>
<dbReference type="KEGG" id="grl:LPB144_12905"/>